<comment type="subcellular location">
    <subcellularLocation>
        <location evidence="1">Peroxisome</location>
    </subcellularLocation>
</comment>
<reference evidence="4" key="1">
    <citation type="journal article" date="2020" name="mSystems">
        <title>Genome- and Community-Level Interaction Insights into Carbon Utilization and Element Cycling Functions of Hydrothermarchaeota in Hydrothermal Sediment.</title>
        <authorList>
            <person name="Zhou Z."/>
            <person name="Liu Y."/>
            <person name="Xu W."/>
            <person name="Pan J."/>
            <person name="Luo Z.H."/>
            <person name="Li M."/>
        </authorList>
    </citation>
    <scope>NUCLEOTIDE SEQUENCE [LARGE SCALE GENOMIC DNA]</scope>
    <source>
        <strain evidence="4">SpSt-1220</strain>
    </source>
</reference>
<dbReference type="Gene3D" id="3.90.226.10">
    <property type="entry name" value="2-enoyl-CoA Hydratase, Chain A, domain 1"/>
    <property type="match status" value="1"/>
</dbReference>
<dbReference type="SUPFAM" id="SSF52096">
    <property type="entry name" value="ClpP/crotonase"/>
    <property type="match status" value="1"/>
</dbReference>
<dbReference type="EMBL" id="DSDO01000261">
    <property type="protein sequence ID" value="HDR46801.1"/>
    <property type="molecule type" value="Genomic_DNA"/>
</dbReference>
<evidence type="ECO:0000256" key="1">
    <source>
        <dbReference type="ARBA" id="ARBA00004275"/>
    </source>
</evidence>
<proteinExistence type="predicted"/>
<dbReference type="AlphaFoldDB" id="A0A831LNA3"/>
<dbReference type="InterPro" id="IPR001753">
    <property type="entry name" value="Enoyl-CoA_hydra/iso"/>
</dbReference>
<name>A0A831LNA3_9BACT</name>
<keyword evidence="2" id="KW-0576">Peroxisome</keyword>
<dbReference type="GO" id="GO:0004165">
    <property type="term" value="F:delta(3)-delta(2)-enoyl-CoA isomerase activity"/>
    <property type="evidence" value="ECO:0007669"/>
    <property type="project" value="UniProtKB-ARBA"/>
</dbReference>
<comment type="caution">
    <text evidence="4">The sequence shown here is derived from an EMBL/GenBank/DDBJ whole genome shotgun (WGS) entry which is preliminary data.</text>
</comment>
<organism evidence="4">
    <name type="scientific">Geoalkalibacter subterraneus</name>
    <dbReference type="NCBI Taxonomy" id="483547"/>
    <lineage>
        <taxon>Bacteria</taxon>
        <taxon>Pseudomonadati</taxon>
        <taxon>Thermodesulfobacteriota</taxon>
        <taxon>Desulfuromonadia</taxon>
        <taxon>Desulfuromonadales</taxon>
        <taxon>Geoalkalibacteraceae</taxon>
        <taxon>Geoalkalibacter</taxon>
    </lineage>
</organism>
<dbReference type="PANTHER" id="PTHR43684">
    <property type="match status" value="1"/>
</dbReference>
<gene>
    <name evidence="4" type="ORF">ENN94_03770</name>
</gene>
<dbReference type="Pfam" id="PF00378">
    <property type="entry name" value="ECH_1"/>
    <property type="match status" value="1"/>
</dbReference>
<protein>
    <submittedName>
        <fullName evidence="4">Enoyl-CoA hydratase</fullName>
    </submittedName>
</protein>
<dbReference type="InterPro" id="IPR029045">
    <property type="entry name" value="ClpP/crotonase-like_dom_sf"/>
</dbReference>
<dbReference type="CDD" id="cd06558">
    <property type="entry name" value="crotonase-like"/>
    <property type="match status" value="1"/>
</dbReference>
<evidence type="ECO:0000313" key="4">
    <source>
        <dbReference type="EMBL" id="HDR46801.1"/>
    </source>
</evidence>
<dbReference type="Proteomes" id="UP000886162">
    <property type="component" value="Unassembled WGS sequence"/>
</dbReference>
<evidence type="ECO:0000256" key="2">
    <source>
        <dbReference type="ARBA" id="ARBA00023140"/>
    </source>
</evidence>
<evidence type="ECO:0000256" key="3">
    <source>
        <dbReference type="ARBA" id="ARBA00023235"/>
    </source>
</evidence>
<dbReference type="PANTHER" id="PTHR43684:SF1">
    <property type="entry name" value="ENOYL-COA DELTA ISOMERASE 2"/>
    <property type="match status" value="1"/>
</dbReference>
<keyword evidence="3" id="KW-0413">Isomerase</keyword>
<dbReference type="InterPro" id="IPR051053">
    <property type="entry name" value="ECH/Chromodomain_protein"/>
</dbReference>
<sequence>MTDNSPLITTDFDNGIFRIGIARPEKRNALTMAMYDALSAALQAAEQDQQARVILVHGTASCFTSGNDLSDFAKHPPQGENSPVFRFLRTISQTTKPLLAMVSGPAVGIGTTMLLHCDLVYADETARFQLPFVNLGLCPEAASSYLLPRRIGPQRAAEMLLLGEMVDAATAQEYGLINQLFDSATLEDRVLAKATRLAAQPPESVRLTKSLLKEQQQDLVAKLMRTEGALFLQQLAKPEAQEAISAFLQGRKADFSQYSSR</sequence>
<accession>A0A831LNA3</accession>